<comment type="catalytic activity">
    <reaction evidence="3">
        <text>3',5'-cyclic UMP + H2O = UMP + H(+)</text>
        <dbReference type="Rhea" id="RHEA:70575"/>
        <dbReference type="ChEBI" id="CHEBI:15377"/>
        <dbReference type="ChEBI" id="CHEBI:15378"/>
        <dbReference type="ChEBI" id="CHEBI:57865"/>
        <dbReference type="ChEBI" id="CHEBI:184387"/>
    </reaction>
    <physiologicalReaction direction="left-to-right" evidence="3">
        <dbReference type="Rhea" id="RHEA:70576"/>
    </physiologicalReaction>
</comment>
<evidence type="ECO:0000256" key="1">
    <source>
        <dbReference type="ARBA" id="ARBA00034221"/>
    </source>
</evidence>
<keyword evidence="4" id="KW-1133">Transmembrane helix</keyword>
<feature type="transmembrane region" description="Helical" evidence="4">
    <location>
        <begin position="6"/>
        <end position="25"/>
    </location>
</feature>
<comment type="function">
    <text evidence="2">Counteracts the endogenous Pycsar antiviral defense system. Phosphodiesterase that enables metal-dependent hydrolysis of host cyclic nucleotide Pycsar defense signals such as cCMP and cUMP.</text>
</comment>
<dbReference type="InterPro" id="IPR036866">
    <property type="entry name" value="RibonucZ/Hydroxyglut_hydro"/>
</dbReference>
<comment type="catalytic activity">
    <reaction evidence="1">
        <text>3',5'-cyclic CMP + H2O = CMP + H(+)</text>
        <dbReference type="Rhea" id="RHEA:72675"/>
        <dbReference type="ChEBI" id="CHEBI:15377"/>
        <dbReference type="ChEBI" id="CHEBI:15378"/>
        <dbReference type="ChEBI" id="CHEBI:58003"/>
        <dbReference type="ChEBI" id="CHEBI:60377"/>
    </reaction>
    <physiologicalReaction direction="left-to-right" evidence="1">
        <dbReference type="Rhea" id="RHEA:72676"/>
    </physiologicalReaction>
</comment>
<dbReference type="EMBL" id="JAVAMP010000005">
    <property type="protein sequence ID" value="MDP5274975.1"/>
    <property type="molecule type" value="Genomic_DNA"/>
</dbReference>
<dbReference type="Gene3D" id="3.60.15.10">
    <property type="entry name" value="Ribonuclease Z/Hydroxyacylglutathione hydrolase-like"/>
    <property type="match status" value="1"/>
</dbReference>
<keyword evidence="4" id="KW-0812">Transmembrane</keyword>
<dbReference type="PANTHER" id="PTHR15032">
    <property type="entry name" value="N-ACYL-PHOSPHATIDYLETHANOLAMINE-HYDROLYZING PHOSPHOLIPASE D"/>
    <property type="match status" value="1"/>
</dbReference>
<dbReference type="Pfam" id="PF12706">
    <property type="entry name" value="Lactamase_B_2"/>
    <property type="match status" value="1"/>
</dbReference>
<gene>
    <name evidence="6" type="ORF">Q5Y73_12720</name>
</gene>
<dbReference type="PANTHER" id="PTHR15032:SF4">
    <property type="entry name" value="N-ACYL-PHOSPHATIDYLETHANOLAMINE-HYDROLYZING PHOSPHOLIPASE D"/>
    <property type="match status" value="1"/>
</dbReference>
<reference evidence="6 7" key="1">
    <citation type="submission" date="2023-08" db="EMBL/GenBank/DDBJ databases">
        <authorList>
            <person name="Park J.-S."/>
        </authorList>
    </citation>
    <scope>NUCLEOTIDE SEQUENCE [LARGE SCALE GENOMIC DNA]</scope>
    <source>
        <strain evidence="6 7">2205SS18-9</strain>
    </source>
</reference>
<evidence type="ECO:0000259" key="5">
    <source>
        <dbReference type="Pfam" id="PF12706"/>
    </source>
</evidence>
<protein>
    <submittedName>
        <fullName evidence="6">MBL fold metallo-hydrolase</fullName>
    </submittedName>
</protein>
<keyword evidence="7" id="KW-1185">Reference proteome</keyword>
<evidence type="ECO:0000256" key="3">
    <source>
        <dbReference type="ARBA" id="ARBA00048505"/>
    </source>
</evidence>
<evidence type="ECO:0000256" key="2">
    <source>
        <dbReference type="ARBA" id="ARBA00034301"/>
    </source>
</evidence>
<name>A0ABT9J034_9BACL</name>
<accession>A0ABT9J034</accession>
<evidence type="ECO:0000256" key="4">
    <source>
        <dbReference type="SAM" id="Phobius"/>
    </source>
</evidence>
<proteinExistence type="predicted"/>
<sequence length="363" mass="41799">MTSLYLIIISVVLIVITFFLFYPPFGRKPSKEQVNKFTASKNYHNNKFINPISTSMKMSTGESIQLMREFLFEKNNRKPSATLPIEVNQLINDSKAKVIWFGHSAVLVEIEGKTLFLDPMLGKAPTPFPIFAGQRYSEKIPIEIQDLPYIDAVLLSHDHYDHLDYGTIRKLKNKVGKFYVPLGVGNHLIRWGVDKERIHELDWWDEMQFDNLTIACTPSIHFSGRNINDRNKTLWCSWVISGETTNLYFSGDSGFGSHFSEIGKKYGPFDLTLMECGQYDERWSAIHMTPEETVQAQLDVNGKMLIPIHWGAFTLSLHEWTDPITRVTTEAIKRNVKIATPKIGEVVHIHSDKYPNTSWWKEE</sequence>
<dbReference type="InterPro" id="IPR024884">
    <property type="entry name" value="NAPE-PLD"/>
</dbReference>
<feature type="domain" description="Metallo-beta-lactamase" evidence="5">
    <location>
        <begin position="117"/>
        <end position="310"/>
    </location>
</feature>
<dbReference type="Proteomes" id="UP001231941">
    <property type="component" value="Unassembled WGS sequence"/>
</dbReference>
<comment type="caution">
    <text evidence="6">The sequence shown here is derived from an EMBL/GenBank/DDBJ whole genome shotgun (WGS) entry which is preliminary data.</text>
</comment>
<organism evidence="6 7">
    <name type="scientific">Chengkuizengella axinellae</name>
    <dbReference type="NCBI Taxonomy" id="3064388"/>
    <lineage>
        <taxon>Bacteria</taxon>
        <taxon>Bacillati</taxon>
        <taxon>Bacillota</taxon>
        <taxon>Bacilli</taxon>
        <taxon>Bacillales</taxon>
        <taxon>Paenibacillaceae</taxon>
        <taxon>Chengkuizengella</taxon>
    </lineage>
</organism>
<dbReference type="SUPFAM" id="SSF56281">
    <property type="entry name" value="Metallo-hydrolase/oxidoreductase"/>
    <property type="match status" value="1"/>
</dbReference>
<keyword evidence="4" id="KW-0472">Membrane</keyword>
<dbReference type="InterPro" id="IPR001279">
    <property type="entry name" value="Metallo-B-lactamas"/>
</dbReference>
<dbReference type="PIRSF" id="PIRSF038896">
    <property type="entry name" value="NAPE-PLD"/>
    <property type="match status" value="1"/>
</dbReference>
<evidence type="ECO:0000313" key="7">
    <source>
        <dbReference type="Proteomes" id="UP001231941"/>
    </source>
</evidence>
<evidence type="ECO:0000313" key="6">
    <source>
        <dbReference type="EMBL" id="MDP5274975.1"/>
    </source>
</evidence>